<proteinExistence type="predicted"/>
<gene>
    <name evidence="1" type="ORF">E2C01_089922</name>
</gene>
<dbReference type="Proteomes" id="UP000324222">
    <property type="component" value="Unassembled WGS sequence"/>
</dbReference>
<accession>A0A5B7JNR4</accession>
<name>A0A5B7JNR4_PORTR</name>
<reference evidence="1 2" key="1">
    <citation type="submission" date="2019-05" db="EMBL/GenBank/DDBJ databases">
        <title>Another draft genome of Portunus trituberculatus and its Hox gene families provides insights of decapod evolution.</title>
        <authorList>
            <person name="Jeong J.-H."/>
            <person name="Song I."/>
            <person name="Kim S."/>
            <person name="Choi T."/>
            <person name="Kim D."/>
            <person name="Ryu S."/>
            <person name="Kim W."/>
        </authorList>
    </citation>
    <scope>NUCLEOTIDE SEQUENCE [LARGE SCALE GENOMIC DNA]</scope>
    <source>
        <tissue evidence="1">Muscle</tissue>
    </source>
</reference>
<evidence type="ECO:0000313" key="2">
    <source>
        <dbReference type="Proteomes" id="UP000324222"/>
    </source>
</evidence>
<dbReference type="AlphaFoldDB" id="A0A5B7JNR4"/>
<sequence length="94" mass="11021">MFEFTLNRTVLRTLLVLSDDRVTLISIPGRNTHQSPELALSSRHKHSSMVEEFGDLFLDGEYYRPLVLHHLYIPMAEQHNTPQKLDLQFLEDEQ</sequence>
<protein>
    <submittedName>
        <fullName evidence="1">Uncharacterized protein</fullName>
    </submittedName>
</protein>
<keyword evidence="2" id="KW-1185">Reference proteome</keyword>
<organism evidence="1 2">
    <name type="scientific">Portunus trituberculatus</name>
    <name type="common">Swimming crab</name>
    <name type="synonym">Neptunus trituberculatus</name>
    <dbReference type="NCBI Taxonomy" id="210409"/>
    <lineage>
        <taxon>Eukaryota</taxon>
        <taxon>Metazoa</taxon>
        <taxon>Ecdysozoa</taxon>
        <taxon>Arthropoda</taxon>
        <taxon>Crustacea</taxon>
        <taxon>Multicrustacea</taxon>
        <taxon>Malacostraca</taxon>
        <taxon>Eumalacostraca</taxon>
        <taxon>Eucarida</taxon>
        <taxon>Decapoda</taxon>
        <taxon>Pleocyemata</taxon>
        <taxon>Brachyura</taxon>
        <taxon>Eubrachyura</taxon>
        <taxon>Portunoidea</taxon>
        <taxon>Portunidae</taxon>
        <taxon>Portuninae</taxon>
        <taxon>Portunus</taxon>
    </lineage>
</organism>
<evidence type="ECO:0000313" key="1">
    <source>
        <dbReference type="EMBL" id="MPC94738.1"/>
    </source>
</evidence>
<dbReference type="EMBL" id="VSRR010099722">
    <property type="protein sequence ID" value="MPC94738.1"/>
    <property type="molecule type" value="Genomic_DNA"/>
</dbReference>
<comment type="caution">
    <text evidence="1">The sequence shown here is derived from an EMBL/GenBank/DDBJ whole genome shotgun (WGS) entry which is preliminary data.</text>
</comment>